<dbReference type="SMART" id="SM00347">
    <property type="entry name" value="HTH_MARR"/>
    <property type="match status" value="1"/>
</dbReference>
<evidence type="ECO:0000313" key="4">
    <source>
        <dbReference type="EMBL" id="MCF6379376.1"/>
    </source>
</evidence>
<reference evidence="4 5" key="1">
    <citation type="submission" date="2022-01" db="EMBL/GenBank/DDBJ databases">
        <title>Nocardioides sp. nov., an actinomycete isolated from mining soil.</title>
        <authorList>
            <person name="Liu L."/>
        </authorList>
    </citation>
    <scope>NUCLEOTIDE SEQUENCE [LARGE SCALE GENOMIC DNA]</scope>
    <source>
        <strain evidence="4 5">KLBMP 9356</strain>
    </source>
</reference>
<evidence type="ECO:0000256" key="2">
    <source>
        <dbReference type="SAM" id="MobiDB-lite"/>
    </source>
</evidence>
<feature type="region of interest" description="Disordered" evidence="2">
    <location>
        <begin position="142"/>
        <end position="162"/>
    </location>
</feature>
<dbReference type="Gene3D" id="1.10.10.10">
    <property type="entry name" value="Winged helix-like DNA-binding domain superfamily/Winged helix DNA-binding domain"/>
    <property type="match status" value="1"/>
</dbReference>
<keyword evidence="5" id="KW-1185">Reference proteome</keyword>
<dbReference type="InterPro" id="IPR011991">
    <property type="entry name" value="ArsR-like_HTH"/>
</dbReference>
<dbReference type="EMBL" id="JAKJHZ010000010">
    <property type="protein sequence ID" value="MCF6379376.1"/>
    <property type="molecule type" value="Genomic_DNA"/>
</dbReference>
<dbReference type="InterPro" id="IPR039422">
    <property type="entry name" value="MarR/SlyA-like"/>
</dbReference>
<accession>A0ABS9HE12</accession>
<comment type="caution">
    <text evidence="4">The sequence shown here is derived from an EMBL/GenBank/DDBJ whole genome shotgun (WGS) entry which is preliminary data.</text>
</comment>
<organism evidence="4 5">
    <name type="scientific">Nocardioides potassii</name>
    <dbReference type="NCBI Taxonomy" id="2911371"/>
    <lineage>
        <taxon>Bacteria</taxon>
        <taxon>Bacillati</taxon>
        <taxon>Actinomycetota</taxon>
        <taxon>Actinomycetes</taxon>
        <taxon>Propionibacteriales</taxon>
        <taxon>Nocardioidaceae</taxon>
        <taxon>Nocardioides</taxon>
    </lineage>
</organism>
<sequence>MGTIKAPPLDEQLCFDLYAASRAVIAAYRPGLAQLGITYPQYLVLIVLWEHESCTVRDLAAQLRLDHGTLTPLLKRMEAGGLVERRRDNADERFVVVSLADKGDSLRRHAEAIHCDMVERLGLATGEFEELQATLRTLTARVSPTRSESGAGLMRSAADPDD</sequence>
<dbReference type="InterPro" id="IPR000835">
    <property type="entry name" value="HTH_MarR-typ"/>
</dbReference>
<proteinExistence type="predicted"/>
<evidence type="ECO:0000256" key="1">
    <source>
        <dbReference type="ARBA" id="ARBA00004496"/>
    </source>
</evidence>
<dbReference type="InterPro" id="IPR036390">
    <property type="entry name" value="WH_DNA-bd_sf"/>
</dbReference>
<evidence type="ECO:0000259" key="3">
    <source>
        <dbReference type="PROSITE" id="PS50995"/>
    </source>
</evidence>
<dbReference type="InterPro" id="IPR036388">
    <property type="entry name" value="WH-like_DNA-bd_sf"/>
</dbReference>
<name>A0ABS9HE12_9ACTN</name>
<gene>
    <name evidence="4" type="ORF">L2K70_17330</name>
</gene>
<evidence type="ECO:0000313" key="5">
    <source>
        <dbReference type="Proteomes" id="UP001201161"/>
    </source>
</evidence>
<comment type="subcellular location">
    <subcellularLocation>
        <location evidence="1">Cytoplasm</location>
    </subcellularLocation>
</comment>
<protein>
    <submittedName>
        <fullName evidence="4">MarR family winged helix-turn-helix transcriptional regulator</fullName>
    </submittedName>
</protein>
<dbReference type="RefSeq" id="WP_236404361.1">
    <property type="nucleotide sequence ID" value="NZ_JAKJHZ010000010.1"/>
</dbReference>
<dbReference type="PANTHER" id="PTHR33164:SF5">
    <property type="entry name" value="ORGANIC HYDROPEROXIDE RESISTANCE TRANSCRIPTIONAL REGULATOR"/>
    <property type="match status" value="1"/>
</dbReference>
<feature type="domain" description="HTH marR-type" evidence="3">
    <location>
        <begin position="10"/>
        <end position="140"/>
    </location>
</feature>
<dbReference type="CDD" id="cd00090">
    <property type="entry name" value="HTH_ARSR"/>
    <property type="match status" value="1"/>
</dbReference>
<dbReference type="Pfam" id="PF01047">
    <property type="entry name" value="MarR"/>
    <property type="match status" value="1"/>
</dbReference>
<dbReference type="PANTHER" id="PTHR33164">
    <property type="entry name" value="TRANSCRIPTIONAL REGULATOR, MARR FAMILY"/>
    <property type="match status" value="1"/>
</dbReference>
<dbReference type="Proteomes" id="UP001201161">
    <property type="component" value="Unassembled WGS sequence"/>
</dbReference>
<dbReference type="PROSITE" id="PS50995">
    <property type="entry name" value="HTH_MARR_2"/>
    <property type="match status" value="1"/>
</dbReference>
<dbReference type="SUPFAM" id="SSF46785">
    <property type="entry name" value="Winged helix' DNA-binding domain"/>
    <property type="match status" value="1"/>
</dbReference>